<sequence>MALVPRSRILSLMKAQCRIFDHTYNPEGIRLGNKVLRQRLRGSVLASYYPRNTVTTRDLQDAFTPFGLYTWNEDQEDRLASIRAYAPLNNARNKNNFANYWM</sequence>
<reference evidence="1" key="1">
    <citation type="journal article" date="2022" name="bioRxiv">
        <title>Population genetic analysis of Ophidiomyces ophidiicola, the causative agent of snake fungal disease, indicates recent introductions to the USA.</title>
        <authorList>
            <person name="Ladner J.T."/>
            <person name="Palmer J.M."/>
            <person name="Ettinger C.L."/>
            <person name="Stajich J.E."/>
            <person name="Farrell T.M."/>
            <person name="Glorioso B.M."/>
            <person name="Lawson B."/>
            <person name="Price S.J."/>
            <person name="Stengle A.G."/>
            <person name="Grear D.A."/>
            <person name="Lorch J.M."/>
        </authorList>
    </citation>
    <scope>NUCLEOTIDE SEQUENCE</scope>
    <source>
        <strain evidence="1">NWHC 24266-5</strain>
    </source>
</reference>
<comment type="caution">
    <text evidence="1">The sequence shown here is derived from an EMBL/GenBank/DDBJ whole genome shotgun (WGS) entry which is preliminary data.</text>
</comment>
<protein>
    <submittedName>
        <fullName evidence="1">Uncharacterized protein</fullName>
    </submittedName>
</protein>
<accession>A0ACB8UTR9</accession>
<organism evidence="1">
    <name type="scientific">Ophidiomyces ophidiicola</name>
    <dbReference type="NCBI Taxonomy" id="1387563"/>
    <lineage>
        <taxon>Eukaryota</taxon>
        <taxon>Fungi</taxon>
        <taxon>Dikarya</taxon>
        <taxon>Ascomycota</taxon>
        <taxon>Pezizomycotina</taxon>
        <taxon>Eurotiomycetes</taxon>
        <taxon>Eurotiomycetidae</taxon>
        <taxon>Onygenales</taxon>
        <taxon>Onygenaceae</taxon>
        <taxon>Ophidiomyces</taxon>
    </lineage>
</organism>
<proteinExistence type="predicted"/>
<evidence type="ECO:0000313" key="1">
    <source>
        <dbReference type="EMBL" id="KAI2383705.1"/>
    </source>
</evidence>
<gene>
    <name evidence="1" type="ORF">LOY88_005069</name>
</gene>
<name>A0ACB8UTR9_9EURO</name>
<dbReference type="EMBL" id="JALBCA010000085">
    <property type="protein sequence ID" value="KAI2383705.1"/>
    <property type="molecule type" value="Genomic_DNA"/>
</dbReference>